<comment type="similarity">
    <text evidence="1">Belongs to the nuclear hormone receptor family.</text>
</comment>
<organism evidence="11 12">
    <name type="scientific">Ancylostoma duodenale</name>
    <dbReference type="NCBI Taxonomy" id="51022"/>
    <lineage>
        <taxon>Eukaryota</taxon>
        <taxon>Metazoa</taxon>
        <taxon>Ecdysozoa</taxon>
        <taxon>Nematoda</taxon>
        <taxon>Chromadorea</taxon>
        <taxon>Rhabditida</taxon>
        <taxon>Rhabditina</taxon>
        <taxon>Rhabditomorpha</taxon>
        <taxon>Strongyloidea</taxon>
        <taxon>Ancylostomatidae</taxon>
        <taxon>Ancylostomatinae</taxon>
        <taxon>Ancylostoma</taxon>
    </lineage>
</organism>
<keyword evidence="12" id="KW-1185">Reference proteome</keyword>
<evidence type="ECO:0000256" key="8">
    <source>
        <dbReference type="ARBA" id="ARBA00023170"/>
    </source>
</evidence>
<gene>
    <name evidence="11" type="ORF">ANCDUO_09529</name>
</gene>
<proteinExistence type="inferred from homology"/>
<dbReference type="GO" id="GO:0003700">
    <property type="term" value="F:DNA-binding transcription factor activity"/>
    <property type="evidence" value="ECO:0007669"/>
    <property type="project" value="InterPro"/>
</dbReference>
<accession>A0A0C2GSV6</accession>
<dbReference type="Proteomes" id="UP000054047">
    <property type="component" value="Unassembled WGS sequence"/>
</dbReference>
<evidence type="ECO:0000256" key="6">
    <source>
        <dbReference type="ARBA" id="ARBA00023125"/>
    </source>
</evidence>
<dbReference type="GO" id="GO:0008270">
    <property type="term" value="F:zinc ion binding"/>
    <property type="evidence" value="ECO:0007669"/>
    <property type="project" value="UniProtKB-KW"/>
</dbReference>
<keyword evidence="5" id="KW-0805">Transcription regulation</keyword>
<dbReference type="InterPro" id="IPR013088">
    <property type="entry name" value="Znf_NHR/GATA"/>
</dbReference>
<sequence>MGSDITSKREMDPARDGSNSICQICGSSAARIYYGAVACGSCKAFFVRAVKRSAPFVCDGNGKCVVNKGADVECMLEQLYKTTTGRKACKACRFMRCLQANMTEKGRVYALVTLVVKRGFYAKIKLGVK</sequence>
<reference evidence="11 12" key="1">
    <citation type="submission" date="2013-12" db="EMBL/GenBank/DDBJ databases">
        <title>Draft genome of the parsitic nematode Ancylostoma duodenale.</title>
        <authorList>
            <person name="Mitreva M."/>
        </authorList>
    </citation>
    <scope>NUCLEOTIDE SEQUENCE [LARGE SCALE GENOMIC DNA]</scope>
    <source>
        <strain evidence="11 12">Zhejiang</strain>
    </source>
</reference>
<evidence type="ECO:0000313" key="12">
    <source>
        <dbReference type="Proteomes" id="UP000054047"/>
    </source>
</evidence>
<evidence type="ECO:0000256" key="4">
    <source>
        <dbReference type="ARBA" id="ARBA00022833"/>
    </source>
</evidence>
<protein>
    <submittedName>
        <fullName evidence="11">Zinc finger, C4 type</fullName>
    </submittedName>
</protein>
<evidence type="ECO:0000256" key="3">
    <source>
        <dbReference type="ARBA" id="ARBA00022771"/>
    </source>
</evidence>
<feature type="domain" description="Nuclear receptor" evidence="10">
    <location>
        <begin position="19"/>
        <end position="109"/>
    </location>
</feature>
<evidence type="ECO:0000256" key="2">
    <source>
        <dbReference type="ARBA" id="ARBA00022723"/>
    </source>
</evidence>
<dbReference type="Gene3D" id="3.30.50.10">
    <property type="entry name" value="Erythroid Transcription Factor GATA-1, subunit A"/>
    <property type="match status" value="1"/>
</dbReference>
<keyword evidence="2" id="KW-0479">Metal-binding</keyword>
<dbReference type="Pfam" id="PF00105">
    <property type="entry name" value="zf-C4"/>
    <property type="match status" value="1"/>
</dbReference>
<dbReference type="PROSITE" id="PS00031">
    <property type="entry name" value="NUCLEAR_REC_DBD_1"/>
    <property type="match status" value="1"/>
</dbReference>
<evidence type="ECO:0000256" key="7">
    <source>
        <dbReference type="ARBA" id="ARBA00023163"/>
    </source>
</evidence>
<dbReference type="EMBL" id="KN731169">
    <property type="protein sequence ID" value="KIH60226.1"/>
    <property type="molecule type" value="Genomic_DNA"/>
</dbReference>
<dbReference type="AlphaFoldDB" id="A0A0C2GSV6"/>
<dbReference type="OrthoDB" id="5792192at2759"/>
<dbReference type="SUPFAM" id="SSF57716">
    <property type="entry name" value="Glucocorticoid receptor-like (DNA-binding domain)"/>
    <property type="match status" value="1"/>
</dbReference>
<dbReference type="GO" id="GO:0043565">
    <property type="term" value="F:sequence-specific DNA binding"/>
    <property type="evidence" value="ECO:0007669"/>
    <property type="project" value="InterPro"/>
</dbReference>
<dbReference type="InterPro" id="IPR050274">
    <property type="entry name" value="Nuclear_hormone_rcpt_NR2"/>
</dbReference>
<evidence type="ECO:0000259" key="10">
    <source>
        <dbReference type="PROSITE" id="PS51030"/>
    </source>
</evidence>
<keyword evidence="8" id="KW-0675">Receptor</keyword>
<dbReference type="PRINTS" id="PR00047">
    <property type="entry name" value="STROIDFINGER"/>
</dbReference>
<dbReference type="PROSITE" id="PS51030">
    <property type="entry name" value="NUCLEAR_REC_DBD_2"/>
    <property type="match status" value="1"/>
</dbReference>
<name>A0A0C2GSV6_9BILA</name>
<evidence type="ECO:0000256" key="5">
    <source>
        <dbReference type="ARBA" id="ARBA00023015"/>
    </source>
</evidence>
<keyword evidence="9" id="KW-0539">Nucleus</keyword>
<keyword evidence="6" id="KW-0238">DNA-binding</keyword>
<evidence type="ECO:0000256" key="1">
    <source>
        <dbReference type="ARBA" id="ARBA00005993"/>
    </source>
</evidence>
<keyword evidence="3" id="KW-0863">Zinc-finger</keyword>
<keyword evidence="7" id="KW-0804">Transcription</keyword>
<dbReference type="InterPro" id="IPR001628">
    <property type="entry name" value="Znf_hrmn_rcpt"/>
</dbReference>
<evidence type="ECO:0000256" key="9">
    <source>
        <dbReference type="ARBA" id="ARBA00023242"/>
    </source>
</evidence>
<keyword evidence="4" id="KW-0862">Zinc</keyword>
<evidence type="ECO:0000313" key="11">
    <source>
        <dbReference type="EMBL" id="KIH60226.1"/>
    </source>
</evidence>
<dbReference type="PANTHER" id="PTHR24083">
    <property type="entry name" value="NUCLEAR HORMONE RECEPTOR"/>
    <property type="match status" value="1"/>
</dbReference>
<dbReference type="SMART" id="SM00399">
    <property type="entry name" value="ZnF_C4"/>
    <property type="match status" value="1"/>
</dbReference>